<evidence type="ECO:0000256" key="3">
    <source>
        <dbReference type="SAM" id="MobiDB-lite"/>
    </source>
</evidence>
<feature type="binding site" evidence="2">
    <location>
        <position position="58"/>
    </location>
    <ligand>
        <name>substrate</name>
    </ligand>
</feature>
<evidence type="ECO:0000313" key="5">
    <source>
        <dbReference type="Proteomes" id="UP000019754"/>
    </source>
</evidence>
<organism evidence="4 5">
    <name type="scientific">Brachybacterium muris UCD-AY4</name>
    <dbReference type="NCBI Taxonomy" id="1249481"/>
    <lineage>
        <taxon>Bacteria</taxon>
        <taxon>Bacillati</taxon>
        <taxon>Actinomycetota</taxon>
        <taxon>Actinomycetes</taxon>
        <taxon>Micrococcales</taxon>
        <taxon>Dermabacteraceae</taxon>
        <taxon>Brachybacterium</taxon>
    </lineage>
</organism>
<dbReference type="Gene3D" id="3.40.50.1240">
    <property type="entry name" value="Phosphoglycerate mutase-like"/>
    <property type="match status" value="1"/>
</dbReference>
<protein>
    <submittedName>
        <fullName evidence="4">Fructose 1,6-bisphosphatase</fullName>
    </submittedName>
</protein>
<dbReference type="InterPro" id="IPR013078">
    <property type="entry name" value="His_Pase_superF_clade-1"/>
</dbReference>
<feature type="active site" description="Proton donor/acceptor" evidence="1">
    <location>
        <position position="83"/>
    </location>
</feature>
<dbReference type="AlphaFoldDB" id="A0A022KQY1"/>
<evidence type="ECO:0000256" key="1">
    <source>
        <dbReference type="PIRSR" id="PIRSR613078-1"/>
    </source>
</evidence>
<dbReference type="SMART" id="SM00855">
    <property type="entry name" value="PGAM"/>
    <property type="match status" value="1"/>
</dbReference>
<dbReference type="InterPro" id="IPR029033">
    <property type="entry name" value="His_PPase_superfam"/>
</dbReference>
<dbReference type="PROSITE" id="PS00175">
    <property type="entry name" value="PG_MUTASE"/>
    <property type="match status" value="1"/>
</dbReference>
<dbReference type="PANTHER" id="PTHR48100:SF59">
    <property type="entry name" value="ADENOSYLCOBALAMIN_ALPHA-RIBAZOLE PHOSPHATASE"/>
    <property type="match status" value="1"/>
</dbReference>
<dbReference type="GO" id="GO:0005737">
    <property type="term" value="C:cytoplasm"/>
    <property type="evidence" value="ECO:0007669"/>
    <property type="project" value="TreeGrafter"/>
</dbReference>
<dbReference type="PANTHER" id="PTHR48100">
    <property type="entry name" value="BROAD-SPECIFICITY PHOSPHATASE YOR283W-RELATED"/>
    <property type="match status" value="1"/>
</dbReference>
<feature type="compositionally biased region" description="Basic and acidic residues" evidence="3">
    <location>
        <begin position="221"/>
        <end position="241"/>
    </location>
</feature>
<sequence>MTLFGLVRHGQTEYNRQSLFQGSSDIPLNDVGIEQAHRALDHLPDVDWDVVITSPMKRAEQTGRIIAEDHGIPFGEPVPDLREIDWGQAEGVDVDEAEQRWPGRSFPGREDHQEVADRGYDSLEKLEELYRGKNVLVVAHGTIIRFILSGIAERALDSIPNGTLSLVRLEGTEWSVEMIANEPVENTVRTASREQNPRFVVEKRNLTPGADPAVDADSPSDDARTADDDSIDATDRTEEAR</sequence>
<feature type="binding site" evidence="2">
    <location>
        <begin position="8"/>
        <end position="15"/>
    </location>
    <ligand>
        <name>substrate</name>
    </ligand>
</feature>
<reference evidence="4 5" key="1">
    <citation type="journal article" date="2013" name="Genome Announc.">
        <title>Draft genome sequence of an Actinobacterium, Brachybacterium muris strain UCD-AY4.</title>
        <authorList>
            <person name="Lo J.R."/>
            <person name="Lang J.M."/>
            <person name="Darling A.E."/>
            <person name="Eisen J.A."/>
            <person name="Coil D.A."/>
        </authorList>
    </citation>
    <scope>NUCLEOTIDE SEQUENCE [LARGE SCALE GENOMIC DNA]</scope>
    <source>
        <strain evidence="4 5">UCD-AY4</strain>
    </source>
</reference>
<dbReference type="RefSeq" id="WP_017824209.1">
    <property type="nucleotide sequence ID" value="NZ_AORC01000023.1"/>
</dbReference>
<proteinExistence type="predicted"/>
<dbReference type="SUPFAM" id="SSF53254">
    <property type="entry name" value="Phosphoglycerate mutase-like"/>
    <property type="match status" value="1"/>
</dbReference>
<evidence type="ECO:0000313" key="4">
    <source>
        <dbReference type="EMBL" id="EYT47807.1"/>
    </source>
</evidence>
<dbReference type="STRING" id="1249481.D641_0114450"/>
<name>A0A022KQY1_9MICO</name>
<comment type="caution">
    <text evidence="4">The sequence shown here is derived from an EMBL/GenBank/DDBJ whole genome shotgun (WGS) entry which is preliminary data.</text>
</comment>
<dbReference type="EMBL" id="AORC01000023">
    <property type="protein sequence ID" value="EYT47807.1"/>
    <property type="molecule type" value="Genomic_DNA"/>
</dbReference>
<dbReference type="GO" id="GO:0016791">
    <property type="term" value="F:phosphatase activity"/>
    <property type="evidence" value="ECO:0007669"/>
    <property type="project" value="TreeGrafter"/>
</dbReference>
<gene>
    <name evidence="4" type="ORF">D641_0114450</name>
</gene>
<evidence type="ECO:0000256" key="2">
    <source>
        <dbReference type="PIRSR" id="PIRSR613078-2"/>
    </source>
</evidence>
<dbReference type="InterPro" id="IPR050275">
    <property type="entry name" value="PGM_Phosphatase"/>
</dbReference>
<dbReference type="HOGENOM" id="CLU_033323_9_4_11"/>
<dbReference type="CDD" id="cd07067">
    <property type="entry name" value="HP_PGM_like"/>
    <property type="match status" value="1"/>
</dbReference>
<dbReference type="InterPro" id="IPR001345">
    <property type="entry name" value="PG/BPGM_mutase_AS"/>
</dbReference>
<dbReference type="Proteomes" id="UP000019754">
    <property type="component" value="Unassembled WGS sequence"/>
</dbReference>
<dbReference type="OrthoDB" id="4697614at2"/>
<feature type="compositionally biased region" description="Basic and acidic residues" evidence="3">
    <location>
        <begin position="191"/>
        <end position="205"/>
    </location>
</feature>
<accession>A0A022KQY1</accession>
<dbReference type="Pfam" id="PF00300">
    <property type="entry name" value="His_Phos_1"/>
    <property type="match status" value="1"/>
</dbReference>
<keyword evidence="5" id="KW-1185">Reference proteome</keyword>
<feature type="region of interest" description="Disordered" evidence="3">
    <location>
        <begin position="189"/>
        <end position="241"/>
    </location>
</feature>
<feature type="active site" description="Tele-phosphohistidine intermediate" evidence="1">
    <location>
        <position position="9"/>
    </location>
</feature>